<feature type="transmembrane region" description="Helical" evidence="1">
    <location>
        <begin position="128"/>
        <end position="147"/>
    </location>
</feature>
<feature type="transmembrane region" description="Helical" evidence="1">
    <location>
        <begin position="98"/>
        <end position="116"/>
    </location>
</feature>
<feature type="domain" description="EamA" evidence="2">
    <location>
        <begin position="155"/>
        <end position="287"/>
    </location>
</feature>
<keyword evidence="1" id="KW-1133">Transmembrane helix</keyword>
<feature type="transmembrane region" description="Helical" evidence="1">
    <location>
        <begin position="153"/>
        <end position="172"/>
    </location>
</feature>
<protein>
    <recommendedName>
        <fullName evidence="2">EamA domain-containing protein</fullName>
    </recommendedName>
</protein>
<dbReference type="PANTHER" id="PTHR22911:SF76">
    <property type="entry name" value="EAMA DOMAIN-CONTAINING PROTEIN"/>
    <property type="match status" value="1"/>
</dbReference>
<keyword evidence="1" id="KW-0812">Transmembrane</keyword>
<dbReference type="SUPFAM" id="SSF103481">
    <property type="entry name" value="Multidrug resistance efflux transporter EmrE"/>
    <property type="match status" value="2"/>
</dbReference>
<dbReference type="Proteomes" id="UP000070589">
    <property type="component" value="Unassembled WGS sequence"/>
</dbReference>
<dbReference type="Pfam" id="PF00892">
    <property type="entry name" value="EamA"/>
    <property type="match status" value="2"/>
</dbReference>
<feature type="transmembrane region" description="Helical" evidence="1">
    <location>
        <begin position="272"/>
        <end position="288"/>
    </location>
</feature>
<feature type="transmembrane region" description="Helical" evidence="1">
    <location>
        <begin position="43"/>
        <end position="61"/>
    </location>
</feature>
<evidence type="ECO:0000259" key="2">
    <source>
        <dbReference type="Pfam" id="PF00892"/>
    </source>
</evidence>
<dbReference type="EMBL" id="LHXL01000002">
    <property type="protein sequence ID" value="KXA90657.1"/>
    <property type="molecule type" value="Genomic_DNA"/>
</dbReference>
<accession>A0A133U909</accession>
<proteinExistence type="predicted"/>
<dbReference type="AlphaFoldDB" id="A0A133U909"/>
<dbReference type="GO" id="GO:0016020">
    <property type="term" value="C:membrane"/>
    <property type="evidence" value="ECO:0007669"/>
    <property type="project" value="InterPro"/>
</dbReference>
<feature type="transmembrane region" description="Helical" evidence="1">
    <location>
        <begin position="217"/>
        <end position="239"/>
    </location>
</feature>
<comment type="caution">
    <text evidence="3">The sequence shown here is derived from an EMBL/GenBank/DDBJ whole genome shotgun (WGS) entry which is preliminary data.</text>
</comment>
<dbReference type="PANTHER" id="PTHR22911">
    <property type="entry name" value="ACYL-MALONYL CONDENSING ENZYME-RELATED"/>
    <property type="match status" value="1"/>
</dbReference>
<reference evidence="3 4" key="1">
    <citation type="journal article" date="2016" name="Sci. Rep.">
        <title>Metabolic traits of an uncultured archaeal lineage -MSBL1- from brine pools of the Red Sea.</title>
        <authorList>
            <person name="Mwirichia R."/>
            <person name="Alam I."/>
            <person name="Rashid M."/>
            <person name="Vinu M."/>
            <person name="Ba-Alawi W."/>
            <person name="Anthony Kamau A."/>
            <person name="Kamanda Ngugi D."/>
            <person name="Goker M."/>
            <person name="Klenk H.P."/>
            <person name="Bajic V."/>
            <person name="Stingl U."/>
        </authorList>
    </citation>
    <scope>NUCLEOTIDE SEQUENCE [LARGE SCALE GENOMIC DNA]</scope>
    <source>
        <strain evidence="3">SCGC-AAA259D14</strain>
    </source>
</reference>
<evidence type="ECO:0000313" key="3">
    <source>
        <dbReference type="EMBL" id="KXA90657.1"/>
    </source>
</evidence>
<gene>
    <name evidence="3" type="ORF">AKJ62_00225</name>
</gene>
<feature type="transmembrane region" description="Helical" evidence="1">
    <location>
        <begin position="73"/>
        <end position="92"/>
    </location>
</feature>
<dbReference type="InterPro" id="IPR000620">
    <property type="entry name" value="EamA_dom"/>
</dbReference>
<keyword evidence="4" id="KW-1185">Reference proteome</keyword>
<evidence type="ECO:0000313" key="4">
    <source>
        <dbReference type="Proteomes" id="UP000070589"/>
    </source>
</evidence>
<organism evidence="3 4">
    <name type="scientific">candidate division MSBL1 archaeon SCGC-AAA259D14</name>
    <dbReference type="NCBI Taxonomy" id="1698261"/>
    <lineage>
        <taxon>Archaea</taxon>
        <taxon>Methanobacteriati</taxon>
        <taxon>Methanobacteriota</taxon>
        <taxon>candidate division MSBL1</taxon>
    </lineage>
</organism>
<feature type="transmembrane region" description="Helical" evidence="1">
    <location>
        <begin position="246"/>
        <end position="266"/>
    </location>
</feature>
<feature type="transmembrane region" description="Helical" evidence="1">
    <location>
        <begin position="12"/>
        <end position="31"/>
    </location>
</feature>
<name>A0A133U909_9EURY</name>
<dbReference type="InterPro" id="IPR037185">
    <property type="entry name" value="EmrE-like"/>
</dbReference>
<sequence>MGSYQWSAEKFSSRFAIPIAVSAVSFAAIFIRFSDAHPVAISFYRFFFSTMILSIFVPFRIDEFKKITRREWITLLSTGFFLSFHMVAWVSSLNYTTVASSVVLVTAHPLLVSWISSRYLGEETSKRAYGGIIFALAGIFIMAFSDYSVSKWSLFGDLLAILAMFSVTGYIIRGRQLRQKFSVVTYAFCVYGFSTLFLAAFSLGFSTSFQIYPVREYLIFFSLALIPTMLGHTLYNWALKFVQARVVSVSLLGEPIGATILAFLILNEIPPTLTIFGASITLIGIFICEKYG</sequence>
<feature type="domain" description="EamA" evidence="2">
    <location>
        <begin position="22"/>
        <end position="143"/>
    </location>
</feature>
<feature type="transmembrane region" description="Helical" evidence="1">
    <location>
        <begin position="184"/>
        <end position="205"/>
    </location>
</feature>
<keyword evidence="1" id="KW-0472">Membrane</keyword>
<evidence type="ECO:0000256" key="1">
    <source>
        <dbReference type="SAM" id="Phobius"/>
    </source>
</evidence>